<sequence>MDKEKHTAEGTWGQKSGGSSRTLRDEPEEEEQLTETDEEIKRQVAQQAQASQAATRKAMYKRGHSKGSWGTPPDRPIRICIEKGHIKDSDAKRTFKQILRVHWPRGAFTYTDIVNKDPNFVTEVIKEFKASYIYIWLLQAVQESRLGDGLQ</sequence>
<dbReference type="EMBL" id="JAUIZM010000001">
    <property type="protein sequence ID" value="KAK1405014.1"/>
    <property type="molecule type" value="Genomic_DNA"/>
</dbReference>
<accession>A0AAD8JK95</accession>
<dbReference type="AlphaFoldDB" id="A0AAD8JK95"/>
<reference evidence="2" key="2">
    <citation type="submission" date="2023-05" db="EMBL/GenBank/DDBJ databases">
        <authorList>
            <person name="Schelkunov M.I."/>
        </authorList>
    </citation>
    <scope>NUCLEOTIDE SEQUENCE</scope>
    <source>
        <strain evidence="2">Hsosn_3</strain>
        <tissue evidence="2">Leaf</tissue>
    </source>
</reference>
<dbReference type="Proteomes" id="UP001237642">
    <property type="component" value="Unassembled WGS sequence"/>
</dbReference>
<gene>
    <name evidence="2" type="ORF">POM88_004619</name>
</gene>
<feature type="region of interest" description="Disordered" evidence="1">
    <location>
        <begin position="1"/>
        <end position="76"/>
    </location>
</feature>
<feature type="compositionally biased region" description="Low complexity" evidence="1">
    <location>
        <begin position="43"/>
        <end position="54"/>
    </location>
</feature>
<evidence type="ECO:0000256" key="1">
    <source>
        <dbReference type="SAM" id="MobiDB-lite"/>
    </source>
</evidence>
<evidence type="ECO:0000313" key="3">
    <source>
        <dbReference type="Proteomes" id="UP001237642"/>
    </source>
</evidence>
<organism evidence="2 3">
    <name type="scientific">Heracleum sosnowskyi</name>
    <dbReference type="NCBI Taxonomy" id="360622"/>
    <lineage>
        <taxon>Eukaryota</taxon>
        <taxon>Viridiplantae</taxon>
        <taxon>Streptophyta</taxon>
        <taxon>Embryophyta</taxon>
        <taxon>Tracheophyta</taxon>
        <taxon>Spermatophyta</taxon>
        <taxon>Magnoliopsida</taxon>
        <taxon>eudicotyledons</taxon>
        <taxon>Gunneridae</taxon>
        <taxon>Pentapetalae</taxon>
        <taxon>asterids</taxon>
        <taxon>campanulids</taxon>
        <taxon>Apiales</taxon>
        <taxon>Apiaceae</taxon>
        <taxon>Apioideae</taxon>
        <taxon>apioid superclade</taxon>
        <taxon>Tordylieae</taxon>
        <taxon>Tordyliinae</taxon>
        <taxon>Heracleum</taxon>
    </lineage>
</organism>
<reference evidence="2" key="1">
    <citation type="submission" date="2023-02" db="EMBL/GenBank/DDBJ databases">
        <title>Genome of toxic invasive species Heracleum sosnowskyi carries increased number of genes despite the absence of recent whole-genome duplications.</title>
        <authorList>
            <person name="Schelkunov M."/>
            <person name="Shtratnikova V."/>
            <person name="Makarenko M."/>
            <person name="Klepikova A."/>
            <person name="Omelchenko D."/>
            <person name="Novikova G."/>
            <person name="Obukhova E."/>
            <person name="Bogdanov V."/>
            <person name="Penin A."/>
            <person name="Logacheva M."/>
        </authorList>
    </citation>
    <scope>NUCLEOTIDE SEQUENCE</scope>
    <source>
        <strain evidence="2">Hsosn_3</strain>
        <tissue evidence="2">Leaf</tissue>
    </source>
</reference>
<name>A0AAD8JK95_9APIA</name>
<proteinExistence type="predicted"/>
<protein>
    <submittedName>
        <fullName evidence="2">Uncharacterized protein</fullName>
    </submittedName>
</protein>
<feature type="compositionally biased region" description="Acidic residues" evidence="1">
    <location>
        <begin position="26"/>
        <end position="38"/>
    </location>
</feature>
<keyword evidence="3" id="KW-1185">Reference proteome</keyword>
<comment type="caution">
    <text evidence="2">The sequence shown here is derived from an EMBL/GenBank/DDBJ whole genome shotgun (WGS) entry which is preliminary data.</text>
</comment>
<evidence type="ECO:0000313" key="2">
    <source>
        <dbReference type="EMBL" id="KAK1405014.1"/>
    </source>
</evidence>